<name>A0AC34QSZ4_9BILA</name>
<organism evidence="1 2">
    <name type="scientific">Panagrolaimus sp. JU765</name>
    <dbReference type="NCBI Taxonomy" id="591449"/>
    <lineage>
        <taxon>Eukaryota</taxon>
        <taxon>Metazoa</taxon>
        <taxon>Ecdysozoa</taxon>
        <taxon>Nematoda</taxon>
        <taxon>Chromadorea</taxon>
        <taxon>Rhabditida</taxon>
        <taxon>Tylenchina</taxon>
        <taxon>Panagrolaimomorpha</taxon>
        <taxon>Panagrolaimoidea</taxon>
        <taxon>Panagrolaimidae</taxon>
        <taxon>Panagrolaimus</taxon>
    </lineage>
</organism>
<evidence type="ECO:0000313" key="2">
    <source>
        <dbReference type="WBParaSite" id="JU765_v2.g19008.t1"/>
    </source>
</evidence>
<proteinExistence type="predicted"/>
<sequence>MPDSEDDQIIDESPSLPLWQEIQKRTFTNWVNLRLSPSFINDLFTDMSDGLQLIKLIEILTEKNLGRRNKRIEHVNQRLDNVAIALDFLQDKEGINLTNIGPTDIVERNPKLILGLMWILFRHYTIAKALPMLPHEIGQKSNDKARLLQWIRNKLPSSFPVSNLTSDWNDGFALAALVEGCVPGLKIGWREWDPTTPLENTKKAMDLAQEHLGIDKVISPEDLISSDVDEISVMAYLTNFPLMVEAKKQRGYLNNVDRHPITGIKSQFQVKIIDPTHLPKVEINKIGDDTQTIPIELNSTNDPHIFDGSFVPPVAGPYEITLKVVLPDELIENRKPDAILRIDAIEGPGLKGLNPHPFIGEPQHLKVYNSNSQDVVRIEILGPESTRIIVPMNWNPFLKEFEGTFTPQKAGHHSVNVICNSRNIKGSPFPARVQELPNPEFWGRGLCEHLRAGEPAIVFAEYPKHFLPADAQRFLAGAKMNVKANGRDVPVKEKVKDNQKIFTYIPEDVCVHEVTTFFNGKEIGKHSVNAQYPSTTSKAYGPGTETGMENQKALFVIERTNDEDVQFSIEGPAPSELNRHDLDDNTAVVEYTPSAPGKYYVSVCDSHGQNVQNSPFAVSINEQVQGFYPEQAKISDLARIVKVNEVVQFTADTRPAHSLVSNPTLIVYDPDGQKIETRVDSKRDGTYRCSFCPRIVGHHKVFVTLDGVTIPPCPVVVACVDPEKIFYSGPGIDEPAPYPSPNQTHFVIDAKQAGPGNVEVEMVDNEEQKVDVEVTDEKDGSYTVKYRAPKPGAYKIKVVFAGFPLPNFEINVQQPADASGARVEGLENAIVTVNTEKEVHVFTSNGENTRIVIKSPSGQLIEAFIEPTSHGFIFKFTPSEIGDYTIDVTYEDYPITESPFFVHSVPPSSGNDLSAESNYFVVSSGPANADMVRVAGPGLGPIIPTGKSTSILIDATKAGFGNIDVFVDGPTRTPIHCIDNEDGTCSMHYVPCVSGIYYIRVLFDNNNVPGTNQPTDPSKCVASGDGLAFATVNEIAEFNVDTSEAGPGDLAFIVEGPNSSTTIVDYTPGNCSAVYTPTHPGVYRISALFGTDDENRDHIPGSPFTVIADYPRDPAQIFVLDPNAGDPIQRVAKGIPNSFIIDATKTAHDVIVPDNRCLAPNDLVIAEEIEPKIWKVDYTLEDPTGRTVPIDVRYGEELLSLGPVVEVLDYLPENLKILDISSKPSNNFEKKIEIDPRNIGNFDKLTADVQKLYENEPAIPAQVQEKETGLYDVIAKVHEPGEYGLNIYADGTQINEKPIEFSVFKQPEAKNCVIRSVPKEWILNKPGDILVEHGHDGKDISVVNEGQPEDLSVEIFSVNSSDVLEGVMNPSKLEIVRLTPRKLQPYKVYLALDDQKIKDSDLQFVPNEKETSRKPSEDDQSKAYSFALGSENAGKKISAFAIDPDKQLVPLDVAPIDFNGNVRVSGTFKKPGRHSIFLLKDGELLPKHVVRELVSKQVATAHGPGLLTATVGEPATFDIVCPDRGQVKVNVKGPKGVKIEMEQKMENSCTVRWTPEVPGTYEVLIFINKSELPAAGSPYHVKVEPSPMKPRKTSWFSCADASEVTFDCGKDVVQENLKAAVVSPDGKQTESPVRLLENNKIALSFKPKVVGDYKFTVLEKNQELPHSPFYVKVHKHDIPNPANVKIFGDGLQHAIANQDNEFFIDTTKAGYGSLLATIDGPAVATMRCVRTHEKLLRIIYNPPVPGNYQISATFDDQLVPNCPYTIDCVPASSTPQKASPNENIPHVEANKKAEIHMFIPNGENGKLQATIIDPNHHKSVSTVENLGNGFYSIQLRPVHFGKYSVHVTQNEKEIEGSPFTFEAGQRQPSNADKVKVVGTGIKLGQVGVPQTFTIHTNDAGPGVVNAVIDGPEPVRAKLKDLKDGRVVVEYTAFTPGHYFITVLFNGVTVRDTPYCVYLAPNKALSGKKKQNGVHPSSPTKSLQDQKIHDIQIIKEQRQTTSFPSTPVSTPENITSAKLRGDGLERAKTGIRSEFDILPLRLSESNYSIEINGPSKVDLSTENTKDGIRVKYVPYAPGDYMISVKNEGINVKDSPAKVHVEGRNMGGKGVNETTVIYTKFYSQKTTTVTQYGNGHRDDDSLKRIKKLDVNAEDIVVDGSGVRQFIPGKPAMFRIDNVGFQTLFVGVITAYGPCQQVSVNNCGQGSFLVTYVINDRTPGYIYIRYGDKDITGSPLKTIPIFH</sequence>
<evidence type="ECO:0000313" key="1">
    <source>
        <dbReference type="Proteomes" id="UP000887576"/>
    </source>
</evidence>
<accession>A0AC34QSZ4</accession>
<reference evidence="2" key="1">
    <citation type="submission" date="2022-11" db="UniProtKB">
        <authorList>
            <consortium name="WormBaseParasite"/>
        </authorList>
    </citation>
    <scope>IDENTIFICATION</scope>
</reference>
<dbReference type="WBParaSite" id="JU765_v2.g19008.t1">
    <property type="protein sequence ID" value="JU765_v2.g19008.t1"/>
    <property type="gene ID" value="JU765_v2.g19008"/>
</dbReference>
<dbReference type="Proteomes" id="UP000887576">
    <property type="component" value="Unplaced"/>
</dbReference>
<protein>
    <submittedName>
        <fullName evidence="2">Calponin-homology (CH) domain-containing protein</fullName>
    </submittedName>
</protein>